<dbReference type="RefSeq" id="WP_023977772.1">
    <property type="nucleotide sequence ID" value="NZ_CBLX010000005.1"/>
</dbReference>
<proteinExistence type="predicted"/>
<evidence type="ECO:0000313" key="1">
    <source>
        <dbReference type="EMBL" id="CDG38901.1"/>
    </source>
</evidence>
<comment type="caution">
    <text evidence="1">The sequence shown here is derived from an EMBL/GenBank/DDBJ whole genome shotgun (WGS) entry which is preliminary data.</text>
</comment>
<protein>
    <submittedName>
        <fullName evidence="1">Uncharacterized protein</fullName>
    </submittedName>
</protein>
<dbReference type="AlphaFoldDB" id="A0A060QI29"/>
<evidence type="ECO:0000313" key="2">
    <source>
        <dbReference type="Proteomes" id="UP000027583"/>
    </source>
</evidence>
<organism evidence="1 2">
    <name type="scientific">Asaia bogorensis</name>
    <dbReference type="NCBI Taxonomy" id="91915"/>
    <lineage>
        <taxon>Bacteria</taxon>
        <taxon>Pseudomonadati</taxon>
        <taxon>Pseudomonadota</taxon>
        <taxon>Alphaproteobacteria</taxon>
        <taxon>Acetobacterales</taxon>
        <taxon>Acetobacteraceae</taxon>
        <taxon>Asaia</taxon>
    </lineage>
</organism>
<dbReference type="EMBL" id="CBLX010000005">
    <property type="protein sequence ID" value="CDG38901.1"/>
    <property type="molecule type" value="Genomic_DNA"/>
</dbReference>
<reference evidence="1 2" key="1">
    <citation type="journal article" date="2014" name="Genome Biol. Evol.">
        <title>Acetic acid bacteria genomes reveal functional traits for adaptation to life in insect guts.</title>
        <authorList>
            <person name="Chouaia B."/>
            <person name="Gaiarsa S."/>
            <person name="Crotti E."/>
            <person name="Comandatore F."/>
            <person name="Degli Esposti M."/>
            <person name="Ricci I."/>
            <person name="Alma A."/>
            <person name="Favia G."/>
            <person name="Bandi C."/>
            <person name="Daffonchio D."/>
        </authorList>
    </citation>
    <scope>NUCLEOTIDE SEQUENCE [LARGE SCALE GENOMIC DNA]</scope>
    <source>
        <strain evidence="1 2">SF2.1</strain>
    </source>
</reference>
<name>A0A060QI29_9PROT</name>
<sequence length="100" mass="11138">MPQYTVKIGFWLRAYDSVEIEADSPDEIIERAKAAARKMMEQTAPPEYIELSDRREGIICWIDGSDAPVGDDPVAEDVEFDDDRINPEPVAAPAEVVATE</sequence>
<dbReference type="Proteomes" id="UP000027583">
    <property type="component" value="Unassembled WGS sequence"/>
</dbReference>
<gene>
    <name evidence="1" type="ORF">ASAP_0856</name>
</gene>
<accession>A0A060QI29</accession>
<reference evidence="1 2" key="2">
    <citation type="journal article" date="2014" name="PLoS ONE">
        <title>Evolution of mitochondria reconstructed from the energy metabolism of living bacteria.</title>
        <authorList>
            <person name="Degli Esposti M."/>
            <person name="Chouaia B."/>
            <person name="Comandatore F."/>
            <person name="Crotti E."/>
            <person name="Sassera D."/>
            <person name="Lievens P.M."/>
            <person name="Daffonchio D."/>
            <person name="Bandi C."/>
        </authorList>
    </citation>
    <scope>NUCLEOTIDE SEQUENCE [LARGE SCALE GENOMIC DNA]</scope>
    <source>
        <strain evidence="1 2">SF2.1</strain>
    </source>
</reference>